<evidence type="ECO:0000313" key="4">
    <source>
        <dbReference type="Proteomes" id="UP000444721"/>
    </source>
</evidence>
<dbReference type="PANTHER" id="PTHR43558">
    <property type="entry name" value="REDUCTASE, PUTATIVE (AFU_ORTHOLOGUE AFUA_3G10540)-RELATED"/>
    <property type="match status" value="1"/>
</dbReference>
<organism evidence="3 4">
    <name type="scientific">Naegleria fowleri</name>
    <name type="common">Brain eating amoeba</name>
    <dbReference type="NCBI Taxonomy" id="5763"/>
    <lineage>
        <taxon>Eukaryota</taxon>
        <taxon>Discoba</taxon>
        <taxon>Heterolobosea</taxon>
        <taxon>Tetramitia</taxon>
        <taxon>Eutetramitia</taxon>
        <taxon>Vahlkampfiidae</taxon>
        <taxon>Naegleria</taxon>
    </lineage>
</organism>
<evidence type="ECO:0000313" key="3">
    <source>
        <dbReference type="EMBL" id="KAF0973885.1"/>
    </source>
</evidence>
<sequence>MKRLRDEDVFVFVINTPPSSDEWMDDDLETKDFSTKSIKREDRVALSTFSLPNEMILELFFWMDKHSLFNFIQCNRHIYQLFDAVMATSLNQIRLNYLNKEVKHVLKRQIPPRLIEMFSNRVNNKNVMLTYDDYFRQKSASTWPSTYFYSADNHKQTIISKEDAKELLKNQDKEITKSITTPPTPYSSKEEIFCSEEEMLQTMVFPYGMFPQKDTYDLTFNDYVKRKIRFKHQNEPTLFEMDRSKKEFVITETIYDPIEEVDCHVDYHFYTDSMNRILKTPFCERIVRFFKHPHEMTLQDFDHRFKNDILKEIAKILIYDCAFEHNKTTPTRERFVVAGGSILHALTGCGCGDIDIFVMCNGEDEKTTVSQAVKSVLSKFEKLSQHLTYNIMKSRTTINICSPENEIDHQYQVSIDNHCNIQIVLLKFETIEELLVFFDLDCCRFAYDGFSLYTLLEGLRSLKYKLNILPLETSNGEINLKRAIKYGKRGFFTLSLPTHHPLSHEMHNDFIVEKIRSEIVQEYSKHYLEIGLFSHPYIPKRILNPCERYFVHPCFHPFLSHNIGIQSVDLDESCYLYPIVLRNASYPLIDFCRKYGLEMALRILMPCLERSNGRYLIDASQIHPSSISLNDRLIMRISEKHDLLHERIHEILHHDEYLFVEKPNELFSSSTLKNQDHSIVLSNRYSDQHLQRKYRILKCKQCGTYEYSPSKCALLEEEEYQNDLEFWKLAREHPEVVKLASCEGSKSFHKNDSEEEETHSNPYTEYDAQGVDPSIDWNTEDVFIARRDYEPTKHFLCKSCDKELKEEIAKEMENLPCHAEGVLF</sequence>
<gene>
    <name evidence="3" type="ORF">FDP41_007272</name>
</gene>
<dbReference type="VEuPathDB" id="AmoebaDB:NfTy_009950"/>
<protein>
    <recommendedName>
        <fullName evidence="2">F-box domain-containing protein</fullName>
    </recommendedName>
</protein>
<dbReference type="Proteomes" id="UP000444721">
    <property type="component" value="Unassembled WGS sequence"/>
</dbReference>
<dbReference type="GeneID" id="68114490"/>
<dbReference type="InterPro" id="IPR001810">
    <property type="entry name" value="F-box_dom"/>
</dbReference>
<dbReference type="RefSeq" id="XP_044558598.1">
    <property type="nucleotide sequence ID" value="XM_044710999.1"/>
</dbReference>
<dbReference type="PROSITE" id="PS50181">
    <property type="entry name" value="FBOX"/>
    <property type="match status" value="1"/>
</dbReference>
<dbReference type="OrthoDB" id="539213at2759"/>
<dbReference type="Pfam" id="PF26128">
    <property type="entry name" value="Gad2"/>
    <property type="match status" value="1"/>
</dbReference>
<accession>A0A6A5BJQ2</accession>
<proteinExistence type="predicted"/>
<dbReference type="VEuPathDB" id="AmoebaDB:NF0088860"/>
<dbReference type="VEuPathDB" id="AmoebaDB:FDP41_007272"/>
<reference evidence="3 4" key="1">
    <citation type="journal article" date="2019" name="Sci. Rep.">
        <title>Nanopore sequencing improves the draft genome of the human pathogenic amoeba Naegleria fowleri.</title>
        <authorList>
            <person name="Liechti N."/>
            <person name="Schurch N."/>
            <person name="Bruggmann R."/>
            <person name="Wittwer M."/>
        </authorList>
    </citation>
    <scope>NUCLEOTIDE SEQUENCE [LARGE SCALE GENOMIC DNA]</scope>
    <source>
        <strain evidence="3 4">ATCC 30894</strain>
    </source>
</reference>
<dbReference type="PANTHER" id="PTHR43558:SF6">
    <property type="entry name" value="REDUCTASE, PUTATIVE (AFU_ORTHOLOGUE AFUA_3G10540)-RELATED"/>
    <property type="match status" value="1"/>
</dbReference>
<evidence type="ECO:0000256" key="1">
    <source>
        <dbReference type="SAM" id="MobiDB-lite"/>
    </source>
</evidence>
<evidence type="ECO:0000259" key="2">
    <source>
        <dbReference type="PROSITE" id="PS50181"/>
    </source>
</evidence>
<feature type="domain" description="F-box" evidence="2">
    <location>
        <begin position="45"/>
        <end position="93"/>
    </location>
</feature>
<feature type="region of interest" description="Disordered" evidence="1">
    <location>
        <begin position="747"/>
        <end position="770"/>
    </location>
</feature>
<keyword evidence="4" id="KW-1185">Reference proteome</keyword>
<dbReference type="AlphaFoldDB" id="A0A6A5BJQ2"/>
<dbReference type="EMBL" id="VFQX01000058">
    <property type="protein sequence ID" value="KAF0973885.1"/>
    <property type="molecule type" value="Genomic_DNA"/>
</dbReference>
<comment type="caution">
    <text evidence="3">The sequence shown here is derived from an EMBL/GenBank/DDBJ whole genome shotgun (WGS) entry which is preliminary data.</text>
</comment>
<dbReference type="OMA" id="HERIHEI"/>
<dbReference type="InterPro" id="IPR053354">
    <property type="entry name" value="MGDG_epimerase"/>
</dbReference>
<name>A0A6A5BJQ2_NAEFO</name>